<name>A0A803MUU9_CHEQI</name>
<keyword evidence="3" id="KW-0732">Signal</keyword>
<feature type="domain" description="Subtilisin-like protease fibronectin type-III" evidence="10">
    <location>
        <begin position="639"/>
        <end position="734"/>
    </location>
</feature>
<dbReference type="PROSITE" id="PS51892">
    <property type="entry name" value="SUBTILASE"/>
    <property type="match status" value="1"/>
</dbReference>
<dbReference type="Gene3D" id="3.40.50.200">
    <property type="entry name" value="Peptidase S8/S53 domain"/>
    <property type="match status" value="2"/>
</dbReference>
<accession>A0A803MUU9</accession>
<evidence type="ECO:0000256" key="4">
    <source>
        <dbReference type="ARBA" id="ARBA00022801"/>
    </source>
</evidence>
<dbReference type="AlphaFoldDB" id="A0A803MUU9"/>
<reference evidence="11" key="2">
    <citation type="submission" date="2021-03" db="UniProtKB">
        <authorList>
            <consortium name="EnsemblPlants"/>
        </authorList>
    </citation>
    <scope>IDENTIFICATION</scope>
</reference>
<protein>
    <submittedName>
        <fullName evidence="11">Uncharacterized protein</fullName>
    </submittedName>
</protein>
<dbReference type="InterPro" id="IPR034197">
    <property type="entry name" value="Peptidases_S8_3"/>
</dbReference>
<evidence type="ECO:0000259" key="10">
    <source>
        <dbReference type="Pfam" id="PF17766"/>
    </source>
</evidence>
<dbReference type="SUPFAM" id="SSF52743">
    <property type="entry name" value="Subtilisin-like"/>
    <property type="match status" value="1"/>
</dbReference>
<feature type="active site" description="Charge relay system" evidence="6 7">
    <location>
        <position position="525"/>
    </location>
</feature>
<dbReference type="InterPro" id="IPR000209">
    <property type="entry name" value="Peptidase_S8/S53_dom"/>
</dbReference>
<dbReference type="PROSITE" id="PS00138">
    <property type="entry name" value="SUBTILASE_SER"/>
    <property type="match status" value="1"/>
</dbReference>
<dbReference type="InterPro" id="IPR010259">
    <property type="entry name" value="S8pro/Inhibitor_I9"/>
</dbReference>
<dbReference type="InterPro" id="IPR045051">
    <property type="entry name" value="SBT"/>
</dbReference>
<dbReference type="OMA" id="RYSTIKG"/>
<dbReference type="InterPro" id="IPR041469">
    <property type="entry name" value="Subtilisin-like_FN3"/>
</dbReference>
<dbReference type="Pfam" id="PF05922">
    <property type="entry name" value="Inhibitor_I9"/>
    <property type="match status" value="1"/>
</dbReference>
<dbReference type="EnsemblPlants" id="AUR62035611-RA">
    <property type="protein sequence ID" value="AUR62035611-RA:cds"/>
    <property type="gene ID" value="AUR62035611"/>
</dbReference>
<evidence type="ECO:0000256" key="1">
    <source>
        <dbReference type="ARBA" id="ARBA00011073"/>
    </source>
</evidence>
<dbReference type="Gene3D" id="3.50.30.30">
    <property type="match status" value="2"/>
</dbReference>
<evidence type="ECO:0000313" key="12">
    <source>
        <dbReference type="Proteomes" id="UP000596660"/>
    </source>
</evidence>
<sequence length="749" mass="81323">HYIVYLGSFDGGRPLLGDPADVTRSHHDMISNVSKRNDNGHDDPSKKLIYSYAKIFNGFAATLHEEEVEELAKHPNVISIFENLNVRRQTIQSWDFLGSFQHQVIPSKESIWEKASFGEDIIIGAFDTGKFYFSCVWPESKSFSDEGLGIVPNKFRGHCSNINDPSFKCNRKLIGARYFNKGYVQSLTSKNLTFATNSSPRDMGGHGTHTLSTAGGSVVLEADATSLTMLGLRYSTIKGGAPKARVVAYKVLWPEAASKLGEGSFMDCLAAVEAAILDGVDIINLSLGFTIQDSMKGGDFYFKDALSIASFHAMANGTLVVATAGNSGPSSGSVNNIAPWMLTVGASTIGREFTCCVVLGNNQTIRIRSYCKHGTVDPVKVKGKILVCLLEGPGRMIEKSEKSKVALQTGALGLIIANNQFVGSKMLPDMIHPLPTTQLKFDDENKLISKSNYRDPIASITGARTELGIKPAPIIAYFSSRGPNKITPEIIKPDVIAPGVSIVAAYTEAPNVPLPDKFLPLSGTSMAAPHVTGIAALLRKMYPLWTTSAIKSAIMTTASSVDNNDKPIFEDDMIREATPFAYGAGLIQPNLAMDPGLVYDMNHYDYLNFLCAHHYNTTLLKLFTKQHDYKCPESFNILDFNYPSISIPDFTGAAIATRKLKNVGEPGTYTATIQTPPGVSIVVEPKTLVFCQKDQELTFKLIFSADVNQLPTGYIFGSLVWSDGKHIVRSPIAIKGKASLGNTSPSKSP</sequence>
<evidence type="ECO:0000256" key="2">
    <source>
        <dbReference type="ARBA" id="ARBA00022670"/>
    </source>
</evidence>
<evidence type="ECO:0000256" key="3">
    <source>
        <dbReference type="ARBA" id="ARBA00022729"/>
    </source>
</evidence>
<feature type="domain" description="Peptidase S8/S53" evidence="8">
    <location>
        <begin position="189"/>
        <end position="571"/>
    </location>
</feature>
<dbReference type="InterPro" id="IPR037045">
    <property type="entry name" value="S8pro/Inhibitor_I9_sf"/>
</dbReference>
<dbReference type="InterPro" id="IPR036852">
    <property type="entry name" value="Peptidase_S8/S53_dom_sf"/>
</dbReference>
<dbReference type="FunFam" id="2.60.40.2310:FF:000001">
    <property type="entry name" value="Subtilisin-like protease SBT1.5"/>
    <property type="match status" value="1"/>
</dbReference>
<dbReference type="Pfam" id="PF17766">
    <property type="entry name" value="fn3_6"/>
    <property type="match status" value="1"/>
</dbReference>
<keyword evidence="4 7" id="KW-0378">Hydrolase</keyword>
<proteinExistence type="inferred from homology"/>
<feature type="active site" description="Charge relay system" evidence="6 7">
    <location>
        <position position="127"/>
    </location>
</feature>
<reference evidence="11" key="1">
    <citation type="journal article" date="2017" name="Nature">
        <title>The genome of Chenopodium quinoa.</title>
        <authorList>
            <person name="Jarvis D.E."/>
            <person name="Ho Y.S."/>
            <person name="Lightfoot D.J."/>
            <person name="Schmoeckel S.M."/>
            <person name="Li B."/>
            <person name="Borm T.J.A."/>
            <person name="Ohyanagi H."/>
            <person name="Mineta K."/>
            <person name="Michell C.T."/>
            <person name="Saber N."/>
            <person name="Kharbatia N.M."/>
            <person name="Rupper R.R."/>
            <person name="Sharp A.R."/>
            <person name="Dally N."/>
            <person name="Boughton B.A."/>
            <person name="Woo Y.H."/>
            <person name="Gao G."/>
            <person name="Schijlen E.G.W.M."/>
            <person name="Guo X."/>
            <person name="Momin A.A."/>
            <person name="Negrao S."/>
            <person name="Al-Babili S."/>
            <person name="Gehring C."/>
            <person name="Roessner U."/>
            <person name="Jung C."/>
            <person name="Murphy K."/>
            <person name="Arold S.T."/>
            <person name="Gojobori T."/>
            <person name="van der Linden C.G."/>
            <person name="van Loo E.N."/>
            <person name="Jellen E.N."/>
            <person name="Maughan P.J."/>
            <person name="Tester M."/>
        </authorList>
    </citation>
    <scope>NUCLEOTIDE SEQUENCE [LARGE SCALE GENOMIC DNA]</scope>
    <source>
        <strain evidence="11">cv. PI 614886</strain>
    </source>
</reference>
<evidence type="ECO:0000313" key="11">
    <source>
        <dbReference type="EnsemblPlants" id="AUR62035611-RA:cds"/>
    </source>
</evidence>
<evidence type="ECO:0000259" key="8">
    <source>
        <dbReference type="Pfam" id="PF00082"/>
    </source>
</evidence>
<keyword evidence="5 7" id="KW-0720">Serine protease</keyword>
<evidence type="ECO:0000256" key="7">
    <source>
        <dbReference type="PROSITE-ProRule" id="PRU01240"/>
    </source>
</evidence>
<dbReference type="Gene3D" id="3.30.70.80">
    <property type="entry name" value="Peptidase S8 propeptide/proteinase inhibitor I9"/>
    <property type="match status" value="1"/>
</dbReference>
<dbReference type="PRINTS" id="PR00723">
    <property type="entry name" value="SUBTILISIN"/>
</dbReference>
<dbReference type="Gramene" id="AUR62035611-RA">
    <property type="protein sequence ID" value="AUR62035611-RA:cds"/>
    <property type="gene ID" value="AUR62035611"/>
</dbReference>
<dbReference type="Gene3D" id="2.60.40.2310">
    <property type="match status" value="1"/>
</dbReference>
<dbReference type="InterPro" id="IPR015500">
    <property type="entry name" value="Peptidase_S8_subtilisin-rel"/>
</dbReference>
<dbReference type="GO" id="GO:0006508">
    <property type="term" value="P:proteolysis"/>
    <property type="evidence" value="ECO:0007669"/>
    <property type="project" value="UniProtKB-KW"/>
</dbReference>
<dbReference type="CDD" id="cd02120">
    <property type="entry name" value="PA_subtilisin_like"/>
    <property type="match status" value="1"/>
</dbReference>
<dbReference type="Pfam" id="PF00082">
    <property type="entry name" value="Peptidase_S8"/>
    <property type="match status" value="1"/>
</dbReference>
<dbReference type="PANTHER" id="PTHR10795">
    <property type="entry name" value="PROPROTEIN CONVERTASE SUBTILISIN/KEXIN"/>
    <property type="match status" value="1"/>
</dbReference>
<dbReference type="CDD" id="cd04852">
    <property type="entry name" value="Peptidases_S8_3"/>
    <property type="match status" value="1"/>
</dbReference>
<dbReference type="SUPFAM" id="SSF54897">
    <property type="entry name" value="Protease propeptides/inhibitors"/>
    <property type="match status" value="1"/>
</dbReference>
<keyword evidence="2 7" id="KW-0645">Protease</keyword>
<evidence type="ECO:0000259" key="9">
    <source>
        <dbReference type="Pfam" id="PF05922"/>
    </source>
</evidence>
<feature type="active site" description="Charge relay system" evidence="6 7">
    <location>
        <position position="206"/>
    </location>
</feature>
<organism evidence="11 12">
    <name type="scientific">Chenopodium quinoa</name>
    <name type="common">Quinoa</name>
    <dbReference type="NCBI Taxonomy" id="63459"/>
    <lineage>
        <taxon>Eukaryota</taxon>
        <taxon>Viridiplantae</taxon>
        <taxon>Streptophyta</taxon>
        <taxon>Embryophyta</taxon>
        <taxon>Tracheophyta</taxon>
        <taxon>Spermatophyta</taxon>
        <taxon>Magnoliopsida</taxon>
        <taxon>eudicotyledons</taxon>
        <taxon>Gunneridae</taxon>
        <taxon>Pentapetalae</taxon>
        <taxon>Caryophyllales</taxon>
        <taxon>Chenopodiaceae</taxon>
        <taxon>Chenopodioideae</taxon>
        <taxon>Atripliceae</taxon>
        <taxon>Chenopodium</taxon>
    </lineage>
</organism>
<keyword evidence="12" id="KW-1185">Reference proteome</keyword>
<dbReference type="Proteomes" id="UP000596660">
    <property type="component" value="Unplaced"/>
</dbReference>
<evidence type="ECO:0000256" key="5">
    <source>
        <dbReference type="ARBA" id="ARBA00022825"/>
    </source>
</evidence>
<comment type="similarity">
    <text evidence="1 7">Belongs to the peptidase S8 family.</text>
</comment>
<evidence type="ECO:0000256" key="6">
    <source>
        <dbReference type="PIRSR" id="PIRSR615500-1"/>
    </source>
</evidence>
<feature type="domain" description="Inhibitor I9" evidence="9">
    <location>
        <begin position="2"/>
        <end position="87"/>
    </location>
</feature>
<dbReference type="GO" id="GO:0004252">
    <property type="term" value="F:serine-type endopeptidase activity"/>
    <property type="evidence" value="ECO:0007669"/>
    <property type="project" value="UniProtKB-UniRule"/>
</dbReference>
<dbReference type="InterPro" id="IPR023828">
    <property type="entry name" value="Peptidase_S8_Ser-AS"/>
</dbReference>